<organism evidence="1 2">
    <name type="scientific">Mythimna loreyi</name>
    <dbReference type="NCBI Taxonomy" id="667449"/>
    <lineage>
        <taxon>Eukaryota</taxon>
        <taxon>Metazoa</taxon>
        <taxon>Ecdysozoa</taxon>
        <taxon>Arthropoda</taxon>
        <taxon>Hexapoda</taxon>
        <taxon>Insecta</taxon>
        <taxon>Pterygota</taxon>
        <taxon>Neoptera</taxon>
        <taxon>Endopterygota</taxon>
        <taxon>Lepidoptera</taxon>
        <taxon>Glossata</taxon>
        <taxon>Ditrysia</taxon>
        <taxon>Noctuoidea</taxon>
        <taxon>Noctuidae</taxon>
        <taxon>Noctuinae</taxon>
        <taxon>Hadenini</taxon>
        <taxon>Mythimna</taxon>
    </lineage>
</organism>
<evidence type="ECO:0000313" key="2">
    <source>
        <dbReference type="Proteomes" id="UP001231649"/>
    </source>
</evidence>
<name>A0ACC2Q9F3_9NEOP</name>
<sequence length="399" mass="44378">MMIVAWTILAFVGAAAARSASPIDFTPVNEFTLQLLENTYAFQENFGTKNIALSPLSVWSIFALLAEGSSGETFSELVSALRLPKDLSKTQCLHSATADVLKSKYQDVIVKGQSAMFTECATKVHDEFCESALRYDMSIYSSETQNTTELAHDINLFICYATDGRILNAVKPQDLENLRMVLIDALYFKANWTHPFDPTQTKVEDFYNSQGKTIGSVNMMYHKAPHFVGDSDDIQAQVLEMSYGKNEDFSMMIILPYDGISVKTVLKNLATKSQNWMTEFRVDGSSPAIDTYIPRFRISSRQDLIPPLMYSGIHSIFDKTKAKLPGIADNALYVTSSIQNVDIEVTEEGTVAAAATVVGLEDRILGQRFEANKEFIFLIMQRSCNVILFAGVYGEPSIV</sequence>
<gene>
    <name evidence="1" type="ORF">PYW08_010182</name>
</gene>
<comment type="caution">
    <text evidence="1">The sequence shown here is derived from an EMBL/GenBank/DDBJ whole genome shotgun (WGS) entry which is preliminary data.</text>
</comment>
<keyword evidence="2" id="KW-1185">Reference proteome</keyword>
<dbReference type="EMBL" id="CM056801">
    <property type="protein sequence ID" value="KAJ8708800.1"/>
    <property type="molecule type" value="Genomic_DNA"/>
</dbReference>
<reference evidence="1" key="1">
    <citation type="submission" date="2023-03" db="EMBL/GenBank/DDBJ databases">
        <title>Chromosome-level genomes of two armyworms, Mythimna separata and Mythimna loreyi, provide insights into the biosynthesis and reception of sex pheromones.</title>
        <authorList>
            <person name="Zhao H."/>
        </authorList>
    </citation>
    <scope>NUCLEOTIDE SEQUENCE</scope>
    <source>
        <strain evidence="1">BeijingLab</strain>
    </source>
</reference>
<accession>A0ACC2Q9F3</accession>
<evidence type="ECO:0000313" key="1">
    <source>
        <dbReference type="EMBL" id="KAJ8708800.1"/>
    </source>
</evidence>
<dbReference type="Proteomes" id="UP001231649">
    <property type="component" value="Chromosome 25"/>
</dbReference>
<proteinExistence type="predicted"/>
<protein>
    <submittedName>
        <fullName evidence="1">Uncharacterized protein</fullName>
    </submittedName>
</protein>